<evidence type="ECO:0000259" key="2">
    <source>
        <dbReference type="Pfam" id="PF16010"/>
    </source>
</evidence>
<proteinExistence type="predicted"/>
<feature type="chain" id="PRO_5046302987" description="Cellobiose dehydrogenase-like cytochrome domain-containing protein" evidence="1">
    <location>
        <begin position="20"/>
        <end position="208"/>
    </location>
</feature>
<dbReference type="Pfam" id="PF16010">
    <property type="entry name" value="CDH-cyt"/>
    <property type="match status" value="1"/>
</dbReference>
<evidence type="ECO:0000256" key="1">
    <source>
        <dbReference type="SAM" id="SignalP"/>
    </source>
</evidence>
<name>A0ABR3WTY5_9PEZI</name>
<keyword evidence="4" id="KW-1185">Reference proteome</keyword>
<dbReference type="EMBL" id="JAZHXJ010000248">
    <property type="protein sequence ID" value="KAL1867141.1"/>
    <property type="molecule type" value="Genomic_DNA"/>
</dbReference>
<dbReference type="PANTHER" id="PTHR47797">
    <property type="entry name" value="DEHYDROGENASE, PUTATIVE (AFU_ORTHOLOGUE AFUA_8G05805)-RELATED"/>
    <property type="match status" value="1"/>
</dbReference>
<reference evidence="3 4" key="1">
    <citation type="journal article" date="2024" name="Commun. Biol.">
        <title>Comparative genomic analysis of thermophilic fungi reveals convergent evolutionary adaptations and gene losses.</title>
        <authorList>
            <person name="Steindorff A.S."/>
            <person name="Aguilar-Pontes M.V."/>
            <person name="Robinson A.J."/>
            <person name="Andreopoulos B."/>
            <person name="LaButti K."/>
            <person name="Kuo A."/>
            <person name="Mondo S."/>
            <person name="Riley R."/>
            <person name="Otillar R."/>
            <person name="Haridas S."/>
            <person name="Lipzen A."/>
            <person name="Grimwood J."/>
            <person name="Schmutz J."/>
            <person name="Clum A."/>
            <person name="Reid I.D."/>
            <person name="Moisan M.C."/>
            <person name="Butler G."/>
            <person name="Nguyen T.T.M."/>
            <person name="Dewar K."/>
            <person name="Conant G."/>
            <person name="Drula E."/>
            <person name="Henrissat B."/>
            <person name="Hansel C."/>
            <person name="Singer S."/>
            <person name="Hutchinson M.I."/>
            <person name="de Vries R.P."/>
            <person name="Natvig D.O."/>
            <person name="Powell A.J."/>
            <person name="Tsang A."/>
            <person name="Grigoriev I.V."/>
        </authorList>
    </citation>
    <scope>NUCLEOTIDE SEQUENCE [LARGE SCALE GENOMIC DNA]</scope>
    <source>
        <strain evidence="3 4">ATCC 24622</strain>
    </source>
</reference>
<dbReference type="Proteomes" id="UP001586593">
    <property type="component" value="Unassembled WGS sequence"/>
</dbReference>
<evidence type="ECO:0000313" key="3">
    <source>
        <dbReference type="EMBL" id="KAL1867141.1"/>
    </source>
</evidence>
<gene>
    <name evidence="3" type="ORF">VTK73DRAFT_4335</name>
</gene>
<sequence>MKFLPMLGSVLATTGSAWAQVDSCRAEKPNVASFTDSVSGVSYQLAIPAVSQAPFPLLLSIAAPKNITWAGFATGGSMIGDPLLVAWPNDDTAVVSSRWATSHTAPALYNDTKITVFKSSGSNATHWTANFLCCKGCSSWTNGSIDPFNANETFGFAASNMSVAQPSSPSSAIAYHNVNHGHFNLDLTNARNSADQFEMLVKQFRSGN</sequence>
<dbReference type="PANTHER" id="PTHR47797:SF5">
    <property type="entry name" value="CELLOBIOSE DEHYDROGENASE CYTOCHROME DOMAIN-CONTAINING PROTEIN"/>
    <property type="match status" value="1"/>
</dbReference>
<keyword evidence="1" id="KW-0732">Signal</keyword>
<feature type="domain" description="Cellobiose dehydrogenase-like cytochrome" evidence="2">
    <location>
        <begin position="33"/>
        <end position="193"/>
    </location>
</feature>
<dbReference type="Gene3D" id="2.60.40.1210">
    <property type="entry name" value="Cellobiose dehydrogenase, cytochrome domain"/>
    <property type="match status" value="1"/>
</dbReference>
<evidence type="ECO:0000313" key="4">
    <source>
        <dbReference type="Proteomes" id="UP001586593"/>
    </source>
</evidence>
<dbReference type="SUPFAM" id="SSF49344">
    <property type="entry name" value="CBD9-like"/>
    <property type="match status" value="1"/>
</dbReference>
<organism evidence="3 4">
    <name type="scientific">Phialemonium thermophilum</name>
    <dbReference type="NCBI Taxonomy" id="223376"/>
    <lineage>
        <taxon>Eukaryota</taxon>
        <taxon>Fungi</taxon>
        <taxon>Dikarya</taxon>
        <taxon>Ascomycota</taxon>
        <taxon>Pezizomycotina</taxon>
        <taxon>Sordariomycetes</taxon>
        <taxon>Sordariomycetidae</taxon>
        <taxon>Cephalothecales</taxon>
        <taxon>Cephalothecaceae</taxon>
        <taxon>Phialemonium</taxon>
    </lineage>
</organism>
<comment type="caution">
    <text evidence="3">The sequence shown here is derived from an EMBL/GenBank/DDBJ whole genome shotgun (WGS) entry which is preliminary data.</text>
</comment>
<accession>A0ABR3WTY5</accession>
<dbReference type="CDD" id="cd09630">
    <property type="entry name" value="CDH_like_cytochrome"/>
    <property type="match status" value="1"/>
</dbReference>
<protein>
    <recommendedName>
        <fullName evidence="2">Cellobiose dehydrogenase-like cytochrome domain-containing protein</fullName>
    </recommendedName>
</protein>
<dbReference type="InterPro" id="IPR015920">
    <property type="entry name" value="Cellobiose_DH-like_cyt"/>
</dbReference>
<feature type="signal peptide" evidence="1">
    <location>
        <begin position="1"/>
        <end position="19"/>
    </location>
</feature>